<dbReference type="AlphaFoldDB" id="A0A200I1P8"/>
<reference evidence="1 2" key="1">
    <citation type="submission" date="2017-05" db="EMBL/GenBank/DDBJ databases">
        <title>The Genome Sequence of Enterococcus faecium 2D5_DIV0622.</title>
        <authorList>
            <consortium name="The Broad Institute Genomics Platform"/>
            <consortium name="The Broad Institute Genomic Center for Infectious Diseases"/>
            <person name="Earl A."/>
            <person name="Manson A."/>
            <person name="Schwartman J."/>
            <person name="Gilmore M."/>
            <person name="Abouelleil A."/>
            <person name="Cao P."/>
            <person name="Chapman S."/>
            <person name="Cusick C."/>
            <person name="Shea T."/>
            <person name="Young S."/>
            <person name="Neafsey D."/>
            <person name="Nusbaum C."/>
            <person name="Birren B."/>
        </authorList>
    </citation>
    <scope>NUCLEOTIDE SEQUENCE [LARGE SCALE GENOMIC DNA]</scope>
    <source>
        <strain evidence="1 2">2D5_DIV0622</strain>
    </source>
</reference>
<evidence type="ECO:0008006" key="3">
    <source>
        <dbReference type="Google" id="ProtNLM"/>
    </source>
</evidence>
<sequence>MNSITTEYHKNIKIGDEVTSLIYGLYRGLKGKVVGVATFHYGVFKRLNILFENGREATIEQRYLILWEDWLESEGKI</sequence>
<dbReference type="RefSeq" id="WP_087662910.1">
    <property type="nucleotide sequence ID" value="NZ_NIBL01000001.1"/>
</dbReference>
<dbReference type="Proteomes" id="UP000196503">
    <property type="component" value="Unassembled WGS sequence"/>
</dbReference>
<name>A0A200I1P8_9ENTE</name>
<organism evidence="1 2">
    <name type="scientific">Enterococcus cecorum</name>
    <dbReference type="NCBI Taxonomy" id="44008"/>
    <lineage>
        <taxon>Bacteria</taxon>
        <taxon>Bacillati</taxon>
        <taxon>Bacillota</taxon>
        <taxon>Bacilli</taxon>
        <taxon>Lactobacillales</taxon>
        <taxon>Enterococcaceae</taxon>
        <taxon>Enterococcus</taxon>
    </lineage>
</organism>
<evidence type="ECO:0000313" key="1">
    <source>
        <dbReference type="EMBL" id="OUZ18964.1"/>
    </source>
</evidence>
<comment type="caution">
    <text evidence="1">The sequence shown here is derived from an EMBL/GenBank/DDBJ whole genome shotgun (WGS) entry which is preliminary data.</text>
</comment>
<accession>A0A200I1P8</accession>
<protein>
    <recommendedName>
        <fullName evidence="3">DUF2187 domain-containing protein</fullName>
    </recommendedName>
</protein>
<evidence type="ECO:0000313" key="2">
    <source>
        <dbReference type="Proteomes" id="UP000196503"/>
    </source>
</evidence>
<gene>
    <name evidence="1" type="ORF">A5869_000612</name>
</gene>
<dbReference type="EMBL" id="NIBL01000001">
    <property type="protein sequence ID" value="OUZ18964.1"/>
    <property type="molecule type" value="Genomic_DNA"/>
</dbReference>
<proteinExistence type="predicted"/>